<dbReference type="EMBL" id="LT907975">
    <property type="protein sequence ID" value="SOB57757.1"/>
    <property type="molecule type" value="Genomic_DNA"/>
</dbReference>
<protein>
    <recommendedName>
        <fullName evidence="3">DNA alkylation repair protein</fullName>
    </recommendedName>
</protein>
<gene>
    <name evidence="1" type="ORF">DPRO_0867</name>
</gene>
<dbReference type="KEGG" id="pprf:DPRO_0867"/>
<dbReference type="Proteomes" id="UP000219215">
    <property type="component" value="Chromosome DPRO"/>
</dbReference>
<organism evidence="1 2">
    <name type="scientific">Pseudodesulfovibrio profundus</name>
    <dbReference type="NCBI Taxonomy" id="57320"/>
    <lineage>
        <taxon>Bacteria</taxon>
        <taxon>Pseudomonadati</taxon>
        <taxon>Thermodesulfobacteriota</taxon>
        <taxon>Desulfovibrionia</taxon>
        <taxon>Desulfovibrionales</taxon>
        <taxon>Desulfovibrionaceae</taxon>
    </lineage>
</organism>
<evidence type="ECO:0008006" key="3">
    <source>
        <dbReference type="Google" id="ProtNLM"/>
    </source>
</evidence>
<reference evidence="2" key="1">
    <citation type="submission" date="2017-09" db="EMBL/GenBank/DDBJ databases">
        <authorList>
            <person name="Regsiter A."/>
            <person name="William W."/>
        </authorList>
    </citation>
    <scope>NUCLEOTIDE SEQUENCE [LARGE SCALE GENOMIC DNA]</scope>
    <source>
        <strain evidence="2">500-1</strain>
    </source>
</reference>
<keyword evidence="2" id="KW-1185">Reference proteome</keyword>
<accession>A0A2C8F5Q6</accession>
<evidence type="ECO:0000313" key="2">
    <source>
        <dbReference type="Proteomes" id="UP000219215"/>
    </source>
</evidence>
<name>A0A2C8F5Q6_9BACT</name>
<dbReference type="InterPro" id="IPR016024">
    <property type="entry name" value="ARM-type_fold"/>
</dbReference>
<evidence type="ECO:0000313" key="1">
    <source>
        <dbReference type="EMBL" id="SOB57757.1"/>
    </source>
</evidence>
<sequence length="365" mass="41335">MELMMAGEMKAEISRSFVLELANSISSLDSTFDAEHFLQILDNQWIDRELKDRISTVAKGLGEAFNSSYSDSLETLCLATEGCSGLKALTFPEYVSQFGLNHWQESMHALERFTLLCSSEFAVRIFIRADEKKMMKQLMAWADSSNHHLRRLASEGCRPRLPWSQPLRRFIADPSPVIDVLEKLIEDDEEYVCRSVANNLNDISKDHPELALQLAERWIVKKGKAAWIVKHGLRTLLKKGNTQAMRLFGFADPSSIAVSEVAIGSGVVSIGDSEDVVIRFDVESSEPEKLRVECAVGYLKANGKHSEKVFQVGEYHLGRGQYSKTKRLSFKQMTTRKHYPGEHYIVAIINGQRKKRTEFVVEETV</sequence>
<dbReference type="SUPFAM" id="SSF48371">
    <property type="entry name" value="ARM repeat"/>
    <property type="match status" value="1"/>
</dbReference>
<dbReference type="AlphaFoldDB" id="A0A2C8F5Q6"/>
<dbReference type="Gene3D" id="1.25.40.290">
    <property type="entry name" value="ARM repeat domains"/>
    <property type="match status" value="1"/>
</dbReference>
<proteinExistence type="predicted"/>